<dbReference type="AlphaFoldDB" id="A0A1I1VZD4"/>
<sequence length="165" mass="18614">MSDYSSPVVHSVAKILELSRDIEDKLQGYLIDKHERPDISYELLKILTIADDLTQLADPEKTSGEFFGLPKDVVAGSKEPVSFSNNLGWDFGPWFSEKSTSLKQGIQRVIKNWDCDPDTVNLVSDAPMTENEYLRDGIDSGLHEVKTYAKVIFDQLFSDQVKVDK</sequence>
<dbReference type="OrthoDB" id="108903at2"/>
<accession>A0A1I1VZD4</accession>
<dbReference type="Proteomes" id="UP000199474">
    <property type="component" value="Unassembled WGS sequence"/>
</dbReference>
<keyword evidence="2" id="KW-1185">Reference proteome</keyword>
<dbReference type="EMBL" id="FOMR01000005">
    <property type="protein sequence ID" value="SFD87468.1"/>
    <property type="molecule type" value="Genomic_DNA"/>
</dbReference>
<evidence type="ECO:0000313" key="2">
    <source>
        <dbReference type="Proteomes" id="UP000199474"/>
    </source>
</evidence>
<name>A0A1I1VZD4_9BACI</name>
<organism evidence="1 2">
    <name type="scientific">Lentibacillus persicus</name>
    <dbReference type="NCBI Taxonomy" id="640948"/>
    <lineage>
        <taxon>Bacteria</taxon>
        <taxon>Bacillati</taxon>
        <taxon>Bacillota</taxon>
        <taxon>Bacilli</taxon>
        <taxon>Bacillales</taxon>
        <taxon>Bacillaceae</taxon>
        <taxon>Lentibacillus</taxon>
    </lineage>
</organism>
<dbReference type="RefSeq" id="WP_090084173.1">
    <property type="nucleotide sequence ID" value="NZ_FOMR01000005.1"/>
</dbReference>
<evidence type="ECO:0000313" key="1">
    <source>
        <dbReference type="EMBL" id="SFD87468.1"/>
    </source>
</evidence>
<proteinExistence type="predicted"/>
<reference evidence="2" key="1">
    <citation type="submission" date="2016-10" db="EMBL/GenBank/DDBJ databases">
        <authorList>
            <person name="Varghese N."/>
            <person name="Submissions S."/>
        </authorList>
    </citation>
    <scope>NUCLEOTIDE SEQUENCE [LARGE SCALE GENOMIC DNA]</scope>
    <source>
        <strain evidence="2">DSM 22530</strain>
    </source>
</reference>
<protein>
    <submittedName>
        <fullName evidence="1">Uncharacterized protein</fullName>
    </submittedName>
</protein>
<gene>
    <name evidence="1" type="ORF">SAMN05216238_10573</name>
</gene>